<feature type="compositionally biased region" description="Polar residues" evidence="1">
    <location>
        <begin position="43"/>
        <end position="62"/>
    </location>
</feature>
<feature type="domain" description="LytR/CpsA/Psr regulator C-terminal" evidence="2">
    <location>
        <begin position="103"/>
        <end position="184"/>
    </location>
</feature>
<feature type="region of interest" description="Disordered" evidence="1">
    <location>
        <begin position="43"/>
        <end position="96"/>
    </location>
</feature>
<comment type="caution">
    <text evidence="3">The sequence shown here is derived from an EMBL/GenBank/DDBJ whole genome shotgun (WGS) entry which is preliminary data.</text>
</comment>
<dbReference type="Proteomes" id="UP000280444">
    <property type="component" value="Unassembled WGS sequence"/>
</dbReference>
<protein>
    <submittedName>
        <fullName evidence="3">LytR family transcriptional regulator</fullName>
    </submittedName>
</protein>
<organism evidence="3 4">
    <name type="scientific">Schaalia canis</name>
    <dbReference type="NCBI Taxonomy" id="100469"/>
    <lineage>
        <taxon>Bacteria</taxon>
        <taxon>Bacillati</taxon>
        <taxon>Actinomycetota</taxon>
        <taxon>Actinomycetes</taxon>
        <taxon>Actinomycetales</taxon>
        <taxon>Actinomycetaceae</taxon>
        <taxon>Schaalia</taxon>
    </lineage>
</organism>
<dbReference type="Gene3D" id="3.30.70.2390">
    <property type="match status" value="1"/>
</dbReference>
<feature type="compositionally biased region" description="Polar residues" evidence="1">
    <location>
        <begin position="86"/>
        <end position="96"/>
    </location>
</feature>
<evidence type="ECO:0000313" key="4">
    <source>
        <dbReference type="Proteomes" id="UP000280444"/>
    </source>
</evidence>
<proteinExistence type="predicted"/>
<dbReference type="EMBL" id="RQZF01000002">
    <property type="protein sequence ID" value="RRC96050.1"/>
    <property type="molecule type" value="Genomic_DNA"/>
</dbReference>
<accession>A0A3P1SGJ1</accession>
<reference evidence="3 4" key="1">
    <citation type="submission" date="2018-11" db="EMBL/GenBank/DDBJ databases">
        <title>Genomes From Bacteria Associated with the Canine Oral Cavity: a Test Case for Automated Genome-Based Taxonomic Assignment.</title>
        <authorList>
            <person name="Coil D.A."/>
            <person name="Jospin G."/>
            <person name="Darling A.E."/>
            <person name="Wallis C."/>
            <person name="Davis I.J."/>
            <person name="Harris S."/>
            <person name="Eisen J.A."/>
            <person name="Holcombe L.J."/>
            <person name="O'Flynn C."/>
        </authorList>
    </citation>
    <scope>NUCLEOTIDE SEQUENCE [LARGE SCALE GENOMIC DNA]</scope>
    <source>
        <strain evidence="3 4">OH770</strain>
    </source>
</reference>
<feature type="compositionally biased region" description="Pro residues" evidence="1">
    <location>
        <begin position="72"/>
        <end position="84"/>
    </location>
</feature>
<dbReference type="AlphaFoldDB" id="A0A3P1SGJ1"/>
<dbReference type="InterPro" id="IPR027381">
    <property type="entry name" value="LytR/CpsA/Psr_C"/>
</dbReference>
<evidence type="ECO:0000259" key="2">
    <source>
        <dbReference type="Pfam" id="PF13399"/>
    </source>
</evidence>
<dbReference type="Pfam" id="PF13399">
    <property type="entry name" value="LytR_C"/>
    <property type="match status" value="1"/>
</dbReference>
<dbReference type="OrthoDB" id="3268922at2"/>
<evidence type="ECO:0000313" key="3">
    <source>
        <dbReference type="EMBL" id="RRC96050.1"/>
    </source>
</evidence>
<name>A0A3P1SGJ1_9ACTO</name>
<sequence>MPVGMHRPQPSRWKNVIPFLVILLAVPVLGWGASQVLTNSSSVTVQSGSPTVPDHAQSQPQSDAMVEAPQSEPAPEPEPAPAPQPDTAQSEPQSQAAQINRNIAITVLNGTGTQGLAASKAGTLNEAGFPGTTAANADGWESQVSTVYYESPQVEATAREIARILGIDAVAVNTTDLGNADVVVLLR</sequence>
<gene>
    <name evidence="3" type="ORF">EII11_03460</name>
</gene>
<evidence type="ECO:0000256" key="1">
    <source>
        <dbReference type="SAM" id="MobiDB-lite"/>
    </source>
</evidence>
<keyword evidence="4" id="KW-1185">Reference proteome</keyword>